<dbReference type="OrthoDB" id="10533357at2759"/>
<name>A0A0V1HTB0_9BILA</name>
<gene>
    <name evidence="1" type="ORF">T11_13295</name>
</gene>
<comment type="caution">
    <text evidence="1">The sequence shown here is derived from an EMBL/GenBank/DDBJ whole genome shotgun (WGS) entry which is preliminary data.</text>
</comment>
<sequence length="137" mass="15835">MSIFDTGFFSISIKVPKPAKLLETFVVCTEKAVFLKELKKLQLDLMNSPHSSRRTQLNEDRLDDLFHKGPHQSTRELAQQIGSRARTLMILLPWCFCVKLKERRNNGRVLTSTQQFEMMQTFIHATQRSAYGSYGII</sequence>
<evidence type="ECO:0000313" key="1">
    <source>
        <dbReference type="EMBL" id="KRZ13536.1"/>
    </source>
</evidence>
<protein>
    <submittedName>
        <fullName evidence="1">Uncharacterized protein</fullName>
    </submittedName>
</protein>
<dbReference type="Proteomes" id="UP000055024">
    <property type="component" value="Unassembled WGS sequence"/>
</dbReference>
<keyword evidence="2" id="KW-1185">Reference proteome</keyword>
<accession>A0A0V1HTB0</accession>
<reference evidence="1 2" key="1">
    <citation type="submission" date="2015-01" db="EMBL/GenBank/DDBJ databases">
        <title>Evolution of Trichinella species and genotypes.</title>
        <authorList>
            <person name="Korhonen P.K."/>
            <person name="Edoardo P."/>
            <person name="Giuseppe L.R."/>
            <person name="Gasser R.B."/>
        </authorList>
    </citation>
    <scope>NUCLEOTIDE SEQUENCE [LARGE SCALE GENOMIC DNA]</scope>
    <source>
        <strain evidence="1">ISS1029</strain>
    </source>
</reference>
<dbReference type="AlphaFoldDB" id="A0A0V1HTB0"/>
<evidence type="ECO:0000313" key="2">
    <source>
        <dbReference type="Proteomes" id="UP000055024"/>
    </source>
</evidence>
<proteinExistence type="predicted"/>
<dbReference type="EMBL" id="JYDP01000031">
    <property type="protein sequence ID" value="KRZ13536.1"/>
    <property type="molecule type" value="Genomic_DNA"/>
</dbReference>
<organism evidence="1 2">
    <name type="scientific">Trichinella zimbabwensis</name>
    <dbReference type="NCBI Taxonomy" id="268475"/>
    <lineage>
        <taxon>Eukaryota</taxon>
        <taxon>Metazoa</taxon>
        <taxon>Ecdysozoa</taxon>
        <taxon>Nematoda</taxon>
        <taxon>Enoplea</taxon>
        <taxon>Dorylaimia</taxon>
        <taxon>Trichinellida</taxon>
        <taxon>Trichinellidae</taxon>
        <taxon>Trichinella</taxon>
    </lineage>
</organism>